<reference evidence="2 3" key="1">
    <citation type="submission" date="2023-01" db="EMBL/GenBank/DDBJ databases">
        <title>Draft genome sequence of Nocardiopsis sp. RSe5-2 isolated from halophytes.</title>
        <authorList>
            <person name="Duangmal K."/>
            <person name="Chantavorakit T."/>
        </authorList>
    </citation>
    <scope>NUCLEOTIDE SEQUENCE [LARGE SCALE GENOMIC DNA]</scope>
    <source>
        <strain evidence="2 3">RSe5-2</strain>
    </source>
</reference>
<feature type="compositionally biased region" description="Basic residues" evidence="1">
    <location>
        <begin position="20"/>
        <end position="30"/>
    </location>
</feature>
<dbReference type="RefSeq" id="WP_270690270.1">
    <property type="nucleotide sequence ID" value="NZ_JAQFWQ010000141.1"/>
</dbReference>
<feature type="region of interest" description="Disordered" evidence="1">
    <location>
        <begin position="390"/>
        <end position="419"/>
    </location>
</feature>
<proteinExistence type="predicted"/>
<protein>
    <recommendedName>
        <fullName evidence="4">HEAT repeat domain-containing protein</fullName>
    </recommendedName>
</protein>
<evidence type="ECO:0000313" key="2">
    <source>
        <dbReference type="EMBL" id="MDA2814760.1"/>
    </source>
</evidence>
<dbReference type="Proteomes" id="UP001527866">
    <property type="component" value="Unassembled WGS sequence"/>
</dbReference>
<evidence type="ECO:0000313" key="3">
    <source>
        <dbReference type="Proteomes" id="UP001527866"/>
    </source>
</evidence>
<evidence type="ECO:0000256" key="1">
    <source>
        <dbReference type="SAM" id="MobiDB-lite"/>
    </source>
</evidence>
<comment type="caution">
    <text evidence="2">The sequence shown here is derived from an EMBL/GenBank/DDBJ whole genome shotgun (WGS) entry which is preliminary data.</text>
</comment>
<sequence>MSDHNPPSVDEDVLVMPPSWKRHLHPRRGGRPGPKAEAAGPSEPELRAPYAGRIEQALSHHRTDPALAAAARAHLDGRATPLGAAAVAAVPESELYSGDITTRFVDAWTTTYGLRFAVHAFLERCDIASSPTGTHKRGLVPIRDEEGLPDEYFDDHRLDAPAKRLRELLAVAPDDEYRGVVDLLAGLRTTPKRRVISAYLVPTEQHWTAECCAPDAPPVAKELLLRSLGSPAHLELLGAAGRLRAVDCYRIENLVTLADGVGPAVAPHLAEAFDTFRDEPRRRTSILEVLGRLPSDEAFHLMLERVDDPNMGAALRATMRLYPARAVRVLASAAADGNASAAELLTDHVRANAALADRLLPELSAEERATVVKLSDTGHRVPEASADELPRTLVDPPWSGSGRKAGPAPGPLKGVPVPDTRTVEWADGEREDWLRTEVAVPGANGVTLDASPPPVERDPVWERRIANIRDGVAVEPVDKELYWQAGILTRGPEELVRPVLREWLPDWRAQRGLGHDGPFSPSSWLRPLAARFELDALPAVLSFARAQPVRGVPLLLPFLDGEVAKAAAHFLLNVEKAQEAAAEWFDRHGAAAIPYLLPVALGKAGRDRTAAEYALHHLADQEGEDAVTEAARTYGDGAVDAVRALLDAPPRQPKATKVPTRLGVDAEVLPQVLLSGGERALPLPAVRNLLTLLAIAPPDGAAPVLALVLEACDGDSLAEFGWDLFRRWRENGAKPAYGWQFTALGRLGDDGTVRRLAPLIGAWPGEGGHRLAVRGLDVLARIGTEEALRSLRDIARTTPYKALKRKAQEKAEQVARVVERSAPGTG</sequence>
<name>A0ABT4UEH7_9ACTN</name>
<dbReference type="EMBL" id="JAQFWQ010000141">
    <property type="protein sequence ID" value="MDA2814760.1"/>
    <property type="molecule type" value="Genomic_DNA"/>
</dbReference>
<keyword evidence="3" id="KW-1185">Reference proteome</keyword>
<gene>
    <name evidence="2" type="ORF">O4J56_29215</name>
</gene>
<organism evidence="2 3">
    <name type="scientific">Nocardiopsis endophytica</name>
    <dbReference type="NCBI Taxonomy" id="3018445"/>
    <lineage>
        <taxon>Bacteria</taxon>
        <taxon>Bacillati</taxon>
        <taxon>Actinomycetota</taxon>
        <taxon>Actinomycetes</taxon>
        <taxon>Streptosporangiales</taxon>
        <taxon>Nocardiopsidaceae</taxon>
        <taxon>Nocardiopsis</taxon>
    </lineage>
</organism>
<accession>A0ABT4UEH7</accession>
<feature type="region of interest" description="Disordered" evidence="1">
    <location>
        <begin position="1"/>
        <end position="45"/>
    </location>
</feature>
<evidence type="ECO:0008006" key="4">
    <source>
        <dbReference type="Google" id="ProtNLM"/>
    </source>
</evidence>